<keyword evidence="8" id="KW-1185">Reference proteome</keyword>
<dbReference type="InterPro" id="IPR051681">
    <property type="entry name" value="Ser/Thr_Kinases-Pseudokinases"/>
</dbReference>
<evidence type="ECO:0000256" key="5">
    <source>
        <dbReference type="SAM" id="MobiDB-lite"/>
    </source>
</evidence>
<feature type="domain" description="Protein kinase" evidence="6">
    <location>
        <begin position="259"/>
        <end position="532"/>
    </location>
</feature>
<dbReference type="SUPFAM" id="SSF56112">
    <property type="entry name" value="Protein kinase-like (PK-like)"/>
    <property type="match status" value="1"/>
</dbReference>
<evidence type="ECO:0000256" key="3">
    <source>
        <dbReference type="ARBA" id="ARBA00022777"/>
    </source>
</evidence>
<dbReference type="AlphaFoldDB" id="A0A9P4VRP7"/>
<accession>A0A9P4VRP7</accession>
<gene>
    <name evidence="7" type="ORF">M501DRAFT_989721</name>
</gene>
<name>A0A9P4VRP7_9PEZI</name>
<feature type="region of interest" description="Disordered" evidence="5">
    <location>
        <begin position="1"/>
        <end position="29"/>
    </location>
</feature>
<dbReference type="InterPro" id="IPR000719">
    <property type="entry name" value="Prot_kinase_dom"/>
</dbReference>
<dbReference type="Proteomes" id="UP000799429">
    <property type="component" value="Unassembled WGS sequence"/>
</dbReference>
<dbReference type="InterPro" id="IPR011009">
    <property type="entry name" value="Kinase-like_dom_sf"/>
</dbReference>
<dbReference type="PANTHER" id="PTHR44329">
    <property type="entry name" value="SERINE/THREONINE-PROTEIN KINASE TNNI3K-RELATED"/>
    <property type="match status" value="1"/>
</dbReference>
<dbReference type="GO" id="GO:0005524">
    <property type="term" value="F:ATP binding"/>
    <property type="evidence" value="ECO:0007669"/>
    <property type="project" value="UniProtKB-KW"/>
</dbReference>
<dbReference type="EMBL" id="MU006091">
    <property type="protein sequence ID" value="KAF2841168.1"/>
    <property type="molecule type" value="Genomic_DNA"/>
</dbReference>
<evidence type="ECO:0000256" key="1">
    <source>
        <dbReference type="ARBA" id="ARBA00022679"/>
    </source>
</evidence>
<dbReference type="OrthoDB" id="1046782at2759"/>
<dbReference type="PANTHER" id="PTHR44329:SF288">
    <property type="entry name" value="MITOGEN-ACTIVATED PROTEIN KINASE KINASE KINASE 20"/>
    <property type="match status" value="1"/>
</dbReference>
<keyword evidence="4" id="KW-0067">ATP-binding</keyword>
<dbReference type="GO" id="GO:0004674">
    <property type="term" value="F:protein serine/threonine kinase activity"/>
    <property type="evidence" value="ECO:0007669"/>
    <property type="project" value="TreeGrafter"/>
</dbReference>
<evidence type="ECO:0000256" key="2">
    <source>
        <dbReference type="ARBA" id="ARBA00022741"/>
    </source>
</evidence>
<dbReference type="Gene3D" id="1.10.510.10">
    <property type="entry name" value="Transferase(Phosphotransferase) domain 1"/>
    <property type="match status" value="2"/>
</dbReference>
<keyword evidence="2" id="KW-0547">Nucleotide-binding</keyword>
<sequence length="582" mass="66532">MGFKSFQADSEVYVGSETEPRRNSTQLRHPAPAVQYQTIRDGLRLTHGNEVNIPAFMRFSQGTYEDLELPLRGRSDLDLAITKYREGGYKVFLVYVRIKEETYKADALDRKEVIRRRLSAERIVNDYTKSGFIPNDKLKEIMSEREIKKMCENDENLKQNANEDPEFVTKIALEGYKMMAVFILAGIIPFGQVSLLYWNDCKRDHSVPFDYKGEAPMQVREHIRKDSFFAQWQLTAMELRPLSDKSPSLQYPAQTLLPIRAKGKISIGGYADIWRVQFEHSHQNIYSLPAENNPALAVKEFRKISRNQDFTHECQILFELTKLKHPYIIPMLTGFKLEEQCFANFPFANLRGMTDGLAQIHGFEDHIIGYHHDLKPENLLIFDQFHQNEISGLKQLEKIFGRINISDFGLGKLRNDFDGSYTYTSRPYDIWSFGCVILEIVTWIMAGKRGIANFAFKRGKTTECESDDIQTDSYFVKDSANKAQIARVRGAATDRGNASSVNALMKLVEDGWKIDPDSRPHAEEVAERLGVIKVTASVTASATAESSHIFEADNRNAKSDRRRASVVDIVWKTTKVSKDTMA</sequence>
<dbReference type="PROSITE" id="PS50011">
    <property type="entry name" value="PROTEIN_KINASE_DOM"/>
    <property type="match status" value="1"/>
</dbReference>
<evidence type="ECO:0000313" key="8">
    <source>
        <dbReference type="Proteomes" id="UP000799429"/>
    </source>
</evidence>
<keyword evidence="3 7" id="KW-0418">Kinase</keyword>
<comment type="caution">
    <text evidence="7">The sequence shown here is derived from an EMBL/GenBank/DDBJ whole genome shotgun (WGS) entry which is preliminary data.</text>
</comment>
<evidence type="ECO:0000259" key="6">
    <source>
        <dbReference type="PROSITE" id="PS50011"/>
    </source>
</evidence>
<proteinExistence type="predicted"/>
<protein>
    <submittedName>
        <fullName evidence="7">Kinase-like protein</fullName>
    </submittedName>
</protein>
<dbReference type="SMART" id="SM00220">
    <property type="entry name" value="S_TKc"/>
    <property type="match status" value="1"/>
</dbReference>
<organism evidence="7 8">
    <name type="scientific">Patellaria atrata CBS 101060</name>
    <dbReference type="NCBI Taxonomy" id="1346257"/>
    <lineage>
        <taxon>Eukaryota</taxon>
        <taxon>Fungi</taxon>
        <taxon>Dikarya</taxon>
        <taxon>Ascomycota</taxon>
        <taxon>Pezizomycotina</taxon>
        <taxon>Dothideomycetes</taxon>
        <taxon>Dothideomycetes incertae sedis</taxon>
        <taxon>Patellariales</taxon>
        <taxon>Patellariaceae</taxon>
        <taxon>Patellaria</taxon>
    </lineage>
</organism>
<evidence type="ECO:0000313" key="7">
    <source>
        <dbReference type="EMBL" id="KAF2841168.1"/>
    </source>
</evidence>
<reference evidence="7" key="1">
    <citation type="journal article" date="2020" name="Stud. Mycol.">
        <title>101 Dothideomycetes genomes: a test case for predicting lifestyles and emergence of pathogens.</title>
        <authorList>
            <person name="Haridas S."/>
            <person name="Albert R."/>
            <person name="Binder M."/>
            <person name="Bloem J."/>
            <person name="Labutti K."/>
            <person name="Salamov A."/>
            <person name="Andreopoulos B."/>
            <person name="Baker S."/>
            <person name="Barry K."/>
            <person name="Bills G."/>
            <person name="Bluhm B."/>
            <person name="Cannon C."/>
            <person name="Castanera R."/>
            <person name="Culley D."/>
            <person name="Daum C."/>
            <person name="Ezra D."/>
            <person name="Gonzalez J."/>
            <person name="Henrissat B."/>
            <person name="Kuo A."/>
            <person name="Liang C."/>
            <person name="Lipzen A."/>
            <person name="Lutzoni F."/>
            <person name="Magnuson J."/>
            <person name="Mondo S."/>
            <person name="Nolan M."/>
            <person name="Ohm R."/>
            <person name="Pangilinan J."/>
            <person name="Park H.-J."/>
            <person name="Ramirez L."/>
            <person name="Alfaro M."/>
            <person name="Sun H."/>
            <person name="Tritt A."/>
            <person name="Yoshinaga Y."/>
            <person name="Zwiers L.-H."/>
            <person name="Turgeon B."/>
            <person name="Goodwin S."/>
            <person name="Spatafora J."/>
            <person name="Crous P."/>
            <person name="Grigoriev I."/>
        </authorList>
    </citation>
    <scope>NUCLEOTIDE SEQUENCE</scope>
    <source>
        <strain evidence="7">CBS 101060</strain>
    </source>
</reference>
<evidence type="ECO:0000256" key="4">
    <source>
        <dbReference type="ARBA" id="ARBA00022840"/>
    </source>
</evidence>
<keyword evidence="1" id="KW-0808">Transferase</keyword>